<organism evidence="1 2">
    <name type="scientific">Gordonia phage Lucky10</name>
    <dbReference type="NCBI Taxonomy" id="1821557"/>
    <lineage>
        <taxon>Viruses</taxon>
        <taxon>Duplodnaviria</taxon>
        <taxon>Heunggongvirae</taxon>
        <taxon>Uroviricota</taxon>
        <taxon>Caudoviricetes</taxon>
        <taxon>Luckytenvirus</taxon>
        <taxon>Luckytenvirus lucky10</taxon>
    </lineage>
</organism>
<reference evidence="2" key="1">
    <citation type="submission" date="2016-03" db="EMBL/GenBank/DDBJ databases">
        <authorList>
            <person name="Ploux O."/>
        </authorList>
    </citation>
    <scope>NUCLEOTIDE SEQUENCE [LARGE SCALE GENOMIC DNA]</scope>
</reference>
<keyword evidence="2" id="KW-1185">Reference proteome</keyword>
<protein>
    <submittedName>
        <fullName evidence="1">Uncharacterized protein</fullName>
    </submittedName>
</protein>
<evidence type="ECO:0000313" key="1">
    <source>
        <dbReference type="EMBL" id="AMS03312.1"/>
    </source>
</evidence>
<proteinExistence type="predicted"/>
<dbReference type="EMBL" id="KU963256">
    <property type="protein sequence ID" value="AMS03312.1"/>
    <property type="molecule type" value="Genomic_DNA"/>
</dbReference>
<gene>
    <name evidence="1" type="primary">69</name>
    <name evidence="1" type="ORF">SEA_LUCKY10_69</name>
</gene>
<accession>A0A142KB29</accession>
<sequence>MAHVTIISTKGRVEVQDMDADGIMAMLDEWRDNESVLTVTLDDTTATHIASRHIVRIDIDT</sequence>
<evidence type="ECO:0000313" key="2">
    <source>
        <dbReference type="Proteomes" id="UP000201844"/>
    </source>
</evidence>
<dbReference type="KEGG" id="vg:29123335"/>
<dbReference type="GeneID" id="29123335"/>
<dbReference type="RefSeq" id="YP_009304328.1">
    <property type="nucleotide sequence ID" value="NC_031267.1"/>
</dbReference>
<dbReference type="Proteomes" id="UP000201844">
    <property type="component" value="Segment"/>
</dbReference>
<name>A0A142KB29_9CAUD</name>